<dbReference type="SUPFAM" id="SSF75005">
    <property type="entry name" value="Arabinanase/levansucrase/invertase"/>
    <property type="match status" value="1"/>
</dbReference>
<organism evidence="9 10">
    <name type="scientific">Massilia cellulosiltytica</name>
    <dbReference type="NCBI Taxonomy" id="2683234"/>
    <lineage>
        <taxon>Bacteria</taxon>
        <taxon>Pseudomonadati</taxon>
        <taxon>Pseudomonadota</taxon>
        <taxon>Betaproteobacteria</taxon>
        <taxon>Burkholderiales</taxon>
        <taxon>Oxalobacteraceae</taxon>
        <taxon>Telluria group</taxon>
        <taxon>Massilia</taxon>
    </lineage>
</organism>
<keyword evidence="2" id="KW-0858">Xylan degradation</keyword>
<comment type="similarity">
    <text evidence="1 7">Belongs to the glycosyl hydrolase 43 family.</text>
</comment>
<protein>
    <submittedName>
        <fullName evidence="9">Family 43 glycosylhydrolase</fullName>
    </submittedName>
</protein>
<evidence type="ECO:0000256" key="3">
    <source>
        <dbReference type="ARBA" id="ARBA00022801"/>
    </source>
</evidence>
<dbReference type="PANTHER" id="PTHR43772:SF2">
    <property type="entry name" value="PUTATIVE (AFU_ORTHOLOGUE AFUA_2G04480)-RELATED"/>
    <property type="match status" value="1"/>
</dbReference>
<keyword evidence="4" id="KW-0119">Carbohydrate metabolism</keyword>
<keyword evidence="3 7" id="KW-0378">Hydrolase</keyword>
<keyword evidence="5 7" id="KW-0326">Glycosidase</keyword>
<dbReference type="CDD" id="cd08990">
    <property type="entry name" value="GH43_AXH_like"/>
    <property type="match status" value="1"/>
</dbReference>
<evidence type="ECO:0000256" key="4">
    <source>
        <dbReference type="ARBA" id="ARBA00023277"/>
    </source>
</evidence>
<feature type="chain" id="PRO_5031406832" evidence="8">
    <location>
        <begin position="24"/>
        <end position="323"/>
    </location>
</feature>
<gene>
    <name evidence="9" type="ORF">GPY61_08465</name>
</gene>
<feature type="signal peptide" evidence="8">
    <location>
        <begin position="1"/>
        <end position="23"/>
    </location>
</feature>
<keyword evidence="8" id="KW-0732">Signal</keyword>
<evidence type="ECO:0000256" key="6">
    <source>
        <dbReference type="PIRSR" id="PIRSR606710-2"/>
    </source>
</evidence>
<evidence type="ECO:0000256" key="2">
    <source>
        <dbReference type="ARBA" id="ARBA00022651"/>
    </source>
</evidence>
<dbReference type="InterPro" id="IPR052176">
    <property type="entry name" value="Glycosyl_Hydrlase_43_Enz"/>
</dbReference>
<proteinExistence type="inferred from homology"/>
<dbReference type="InterPro" id="IPR023296">
    <property type="entry name" value="Glyco_hydro_beta-prop_sf"/>
</dbReference>
<reference evidence="9 10" key="1">
    <citation type="submission" date="2019-12" db="EMBL/GenBank/DDBJ databases">
        <authorList>
            <person name="Li C."/>
            <person name="Zhao J."/>
        </authorList>
    </citation>
    <scope>NUCLEOTIDE SEQUENCE [LARGE SCALE GENOMIC DNA]</scope>
    <source>
        <strain evidence="9 10">NEAU-DD11</strain>
    </source>
</reference>
<evidence type="ECO:0000256" key="7">
    <source>
        <dbReference type="RuleBase" id="RU361187"/>
    </source>
</evidence>
<keyword evidence="2" id="KW-0624">Polysaccharide degradation</keyword>
<sequence length="323" mass="35603">MHLTRRFFAVLVPTLSLALAAQAAAPETGRAIASRFNADPSPHFFPAAKGDKFYLYATDDASNTGKYWDSVTWRLYTSPDMKTWRDAGVPLAVTVFKWARPDAKAWAPEAAYRNGKYYFYAPVGGDKIGVAVSDRPDGGFVDARKDPLVDRERDVNAGDEPIDPAVFIDKDGQAYMYFGTRVPKVVKLKPDMISLDGPIRIVKIDGLSASDTKKKYGEAPFMHEHNGVYYFTFSSGWPGQILYATASSPMGPFTYRGVVIDYLKISTNHQAILEHDGKSWVFYHDALLPGGGGYRRSIAIAPLEYGADGSIRQVAVKPGQPND</sequence>
<feature type="site" description="Important for catalytic activity, responsible for pKa modulation of the active site Glu and correct orientation of both the proton donor and substrate" evidence="6">
    <location>
        <position position="163"/>
    </location>
</feature>
<keyword evidence="10" id="KW-1185">Reference proteome</keyword>
<evidence type="ECO:0000256" key="8">
    <source>
        <dbReference type="SAM" id="SignalP"/>
    </source>
</evidence>
<accession>A0A7X3FY70</accession>
<evidence type="ECO:0000313" key="10">
    <source>
        <dbReference type="Proteomes" id="UP000443353"/>
    </source>
</evidence>
<evidence type="ECO:0000313" key="9">
    <source>
        <dbReference type="EMBL" id="MVW59965.1"/>
    </source>
</evidence>
<dbReference type="GO" id="GO:0004553">
    <property type="term" value="F:hydrolase activity, hydrolyzing O-glycosyl compounds"/>
    <property type="evidence" value="ECO:0007669"/>
    <property type="project" value="InterPro"/>
</dbReference>
<dbReference type="Pfam" id="PF04616">
    <property type="entry name" value="Glyco_hydro_43"/>
    <property type="match status" value="1"/>
</dbReference>
<dbReference type="EMBL" id="WSES01000002">
    <property type="protein sequence ID" value="MVW59965.1"/>
    <property type="molecule type" value="Genomic_DNA"/>
</dbReference>
<dbReference type="PANTHER" id="PTHR43772">
    <property type="entry name" value="ENDO-1,4-BETA-XYLANASE"/>
    <property type="match status" value="1"/>
</dbReference>
<dbReference type="GO" id="GO:0045493">
    <property type="term" value="P:xylan catabolic process"/>
    <property type="evidence" value="ECO:0007669"/>
    <property type="project" value="UniProtKB-KW"/>
</dbReference>
<evidence type="ECO:0000256" key="5">
    <source>
        <dbReference type="ARBA" id="ARBA00023295"/>
    </source>
</evidence>
<dbReference type="InterPro" id="IPR006710">
    <property type="entry name" value="Glyco_hydro_43"/>
</dbReference>
<comment type="caution">
    <text evidence="9">The sequence shown here is derived from an EMBL/GenBank/DDBJ whole genome shotgun (WGS) entry which is preliminary data.</text>
</comment>
<dbReference type="Gene3D" id="2.115.10.20">
    <property type="entry name" value="Glycosyl hydrolase domain, family 43"/>
    <property type="match status" value="1"/>
</dbReference>
<dbReference type="AlphaFoldDB" id="A0A7X3FY70"/>
<name>A0A7X3FY70_9BURK</name>
<dbReference type="RefSeq" id="WP_160408125.1">
    <property type="nucleotide sequence ID" value="NZ_WSES01000002.1"/>
</dbReference>
<dbReference type="Proteomes" id="UP000443353">
    <property type="component" value="Unassembled WGS sequence"/>
</dbReference>
<evidence type="ECO:0000256" key="1">
    <source>
        <dbReference type="ARBA" id="ARBA00009865"/>
    </source>
</evidence>